<proteinExistence type="predicted"/>
<accession>A0A433VVQ8</accession>
<dbReference type="EMBL" id="RSCL01000001">
    <property type="protein sequence ID" value="RUT10165.1"/>
    <property type="molecule type" value="Genomic_DNA"/>
</dbReference>
<keyword evidence="2" id="KW-1185">Reference proteome</keyword>
<reference evidence="1" key="1">
    <citation type="submission" date="2018-12" db="EMBL/GenBank/DDBJ databases">
        <authorList>
            <person name="Will S."/>
            <person name="Neumann-Schaal M."/>
            <person name="Henke P."/>
        </authorList>
    </citation>
    <scope>NUCLEOTIDE SEQUENCE</scope>
    <source>
        <strain evidence="1">PCC 7102</strain>
    </source>
</reference>
<evidence type="ECO:0000313" key="2">
    <source>
        <dbReference type="Proteomes" id="UP000271624"/>
    </source>
</evidence>
<evidence type="ECO:0000313" key="1">
    <source>
        <dbReference type="EMBL" id="RUT10165.1"/>
    </source>
</evidence>
<dbReference type="AlphaFoldDB" id="A0A433VVQ8"/>
<sequence length="54" mass="6155">MSNSRRVTPQQKKAVAEANFHQFKSNPVNRAGNLKPAPQEEINLHFSTNEYLIC</sequence>
<organism evidence="1 2">
    <name type="scientific">Dulcicalothrix desertica PCC 7102</name>
    <dbReference type="NCBI Taxonomy" id="232991"/>
    <lineage>
        <taxon>Bacteria</taxon>
        <taxon>Bacillati</taxon>
        <taxon>Cyanobacteriota</taxon>
        <taxon>Cyanophyceae</taxon>
        <taxon>Nostocales</taxon>
        <taxon>Calotrichaceae</taxon>
        <taxon>Dulcicalothrix</taxon>
    </lineage>
</organism>
<name>A0A433VVQ8_9CYAN</name>
<comment type="caution">
    <text evidence="1">The sequence shown here is derived from an EMBL/GenBank/DDBJ whole genome shotgun (WGS) entry which is preliminary data.</text>
</comment>
<dbReference type="Proteomes" id="UP000271624">
    <property type="component" value="Unassembled WGS sequence"/>
</dbReference>
<reference evidence="1" key="2">
    <citation type="journal article" date="2019" name="Genome Biol. Evol.">
        <title>Day and night: Metabolic profiles and evolutionary relationships of six axenic non-marine cyanobacteria.</title>
        <authorList>
            <person name="Will S.E."/>
            <person name="Henke P."/>
            <person name="Boedeker C."/>
            <person name="Huang S."/>
            <person name="Brinkmann H."/>
            <person name="Rohde M."/>
            <person name="Jarek M."/>
            <person name="Friedl T."/>
            <person name="Seufert S."/>
            <person name="Schumacher M."/>
            <person name="Overmann J."/>
            <person name="Neumann-Schaal M."/>
            <person name="Petersen J."/>
        </authorList>
    </citation>
    <scope>NUCLEOTIDE SEQUENCE [LARGE SCALE GENOMIC DNA]</scope>
    <source>
        <strain evidence="1">PCC 7102</strain>
    </source>
</reference>
<protein>
    <submittedName>
        <fullName evidence="1">Uncharacterized protein</fullName>
    </submittedName>
</protein>
<gene>
    <name evidence="1" type="ORF">DSM106972_006600</name>
</gene>